<dbReference type="OrthoDB" id="9805576at2"/>
<dbReference type="InterPro" id="IPR000577">
    <property type="entry name" value="Carb_kinase_FGGY"/>
</dbReference>
<evidence type="ECO:0000256" key="3">
    <source>
        <dbReference type="ARBA" id="ARBA00022777"/>
    </source>
</evidence>
<dbReference type="PANTHER" id="PTHR43095:SF2">
    <property type="entry name" value="GLUCONOKINASE"/>
    <property type="match status" value="1"/>
</dbReference>
<keyword evidence="3 4" id="KW-0418">Kinase</keyword>
<dbReference type="InterPro" id="IPR043129">
    <property type="entry name" value="ATPase_NBD"/>
</dbReference>
<dbReference type="SUPFAM" id="SSF53067">
    <property type="entry name" value="Actin-like ATPase domain"/>
    <property type="match status" value="2"/>
</dbReference>
<dbReference type="InterPro" id="IPR018485">
    <property type="entry name" value="FGGY_C"/>
</dbReference>
<dbReference type="CDD" id="cd07770">
    <property type="entry name" value="ASKHA_NBD_FGGY_GntK"/>
    <property type="match status" value="1"/>
</dbReference>
<name>A0A2N5HW17_9BACI</name>
<dbReference type="EMBL" id="PGVE01000011">
    <property type="protein sequence ID" value="PLS09709.1"/>
    <property type="molecule type" value="Genomic_DNA"/>
</dbReference>
<dbReference type="RefSeq" id="WP_101646021.1">
    <property type="nucleotide sequence ID" value="NZ_PGVE01000011.1"/>
</dbReference>
<dbReference type="Proteomes" id="UP000234950">
    <property type="component" value="Unassembled WGS sequence"/>
</dbReference>
<feature type="domain" description="Carbohydrate kinase FGGY C-terminal" evidence="6">
    <location>
        <begin position="290"/>
        <end position="442"/>
    </location>
</feature>
<dbReference type="Pfam" id="PF00370">
    <property type="entry name" value="FGGY_N"/>
    <property type="match status" value="1"/>
</dbReference>
<gene>
    <name evidence="7" type="ORF">CVD27_00885</name>
</gene>
<comment type="caution">
    <text evidence="7">The sequence shown here is derived from an EMBL/GenBank/DDBJ whole genome shotgun (WGS) entry which is preliminary data.</text>
</comment>
<dbReference type="PANTHER" id="PTHR43095">
    <property type="entry name" value="SUGAR KINASE"/>
    <property type="match status" value="1"/>
</dbReference>
<keyword evidence="8" id="KW-1185">Reference proteome</keyword>
<evidence type="ECO:0000313" key="7">
    <source>
        <dbReference type="EMBL" id="PLS09709.1"/>
    </source>
</evidence>
<dbReference type="PIRSF" id="PIRSF000538">
    <property type="entry name" value="GlpK"/>
    <property type="match status" value="1"/>
</dbReference>
<proteinExistence type="inferred from homology"/>
<evidence type="ECO:0000256" key="4">
    <source>
        <dbReference type="RuleBase" id="RU003733"/>
    </source>
</evidence>
<dbReference type="AlphaFoldDB" id="A0A2N5HW17"/>
<dbReference type="Gene3D" id="3.30.420.40">
    <property type="match status" value="2"/>
</dbReference>
<evidence type="ECO:0000259" key="5">
    <source>
        <dbReference type="Pfam" id="PF00370"/>
    </source>
</evidence>
<feature type="domain" description="Carbohydrate kinase FGGY N-terminal" evidence="5">
    <location>
        <begin position="6"/>
        <end position="248"/>
    </location>
</feature>
<accession>A0A2N5HW17</accession>
<evidence type="ECO:0000256" key="1">
    <source>
        <dbReference type="ARBA" id="ARBA00009156"/>
    </source>
</evidence>
<dbReference type="Pfam" id="PF02782">
    <property type="entry name" value="FGGY_C"/>
    <property type="match status" value="1"/>
</dbReference>
<comment type="similarity">
    <text evidence="1 4">Belongs to the FGGY kinase family.</text>
</comment>
<dbReference type="GO" id="GO:0016773">
    <property type="term" value="F:phosphotransferase activity, alcohol group as acceptor"/>
    <property type="evidence" value="ECO:0007669"/>
    <property type="project" value="InterPro"/>
</dbReference>
<dbReference type="InterPro" id="IPR018484">
    <property type="entry name" value="FGGY_N"/>
</dbReference>
<dbReference type="GO" id="GO:0005975">
    <property type="term" value="P:carbohydrate metabolic process"/>
    <property type="evidence" value="ECO:0007669"/>
    <property type="project" value="InterPro"/>
</dbReference>
<reference evidence="7 8" key="1">
    <citation type="submission" date="2017-11" db="EMBL/GenBank/DDBJ databases">
        <title>Comparitive Functional Genomics of Dry Heat Resistant strains isolated from the Viking Spacecraft.</title>
        <authorList>
            <person name="Seuylemezian A."/>
            <person name="Cooper K."/>
            <person name="Vaishampayan P."/>
        </authorList>
    </citation>
    <scope>NUCLEOTIDE SEQUENCE [LARGE SCALE GENOMIC DNA]</scope>
    <source>
        <strain evidence="7 8">V32-6</strain>
    </source>
</reference>
<evidence type="ECO:0000259" key="6">
    <source>
        <dbReference type="Pfam" id="PF02782"/>
    </source>
</evidence>
<dbReference type="PROSITE" id="PS00445">
    <property type="entry name" value="FGGY_KINASES_2"/>
    <property type="match status" value="1"/>
</dbReference>
<organism evidence="7 8">
    <name type="scientific">Neobacillus cucumis</name>
    <dbReference type="NCBI Taxonomy" id="1740721"/>
    <lineage>
        <taxon>Bacteria</taxon>
        <taxon>Bacillati</taxon>
        <taxon>Bacillota</taxon>
        <taxon>Bacilli</taxon>
        <taxon>Bacillales</taxon>
        <taxon>Bacillaceae</taxon>
        <taxon>Neobacillus</taxon>
    </lineage>
</organism>
<sequence>MSSEFVIGLDIGTTSVKACVFTLDGKLVAEVERMNTSFYPKQGWVEQDPIEVEQAAVQAIREVITKAAIGKNQLVSIGFSAAMHSIICIDEKGEPNSPALIWADGRGYEQAENIMKTRGEEVYSKTGTPIHPMTPFVKLVWMNETNYEPYKRAQYFMSIKEYLLQCWFGQRVIDYSMASATGLFNPATHQWEPELLELAGIREQQLSEVVPPTKILTGIRQEKAEDMGINSEMPFVVGAADGQLANLGIGAILPGEVAVSVGTSGAIRQVTQGVRISKKLETFCYSFTEDTSIIGGPSNNGGVALQWLKDFLEDKRSFSEFLSDAEKVAPGADGIIFLPYLNGERAPIWNQRAKGNFYGVSITHKKEHFIRAVLEGITFNLYQIGKALERLAGEPLRIYVNGGLARSPLFLQMMADIFDTEIYVSESHHSAAWGAAWTALVAIHKVESFEDIKKNIPMGKATLPNKENSDIYKRIYQNYIELACEMKKYFR</sequence>
<dbReference type="GO" id="GO:0016301">
    <property type="term" value="F:kinase activity"/>
    <property type="evidence" value="ECO:0007669"/>
    <property type="project" value="UniProtKB-KW"/>
</dbReference>
<evidence type="ECO:0000313" key="8">
    <source>
        <dbReference type="Proteomes" id="UP000234950"/>
    </source>
</evidence>
<dbReference type="InterPro" id="IPR018483">
    <property type="entry name" value="Carb_kinase_FGGY_CS"/>
</dbReference>
<protein>
    <submittedName>
        <fullName evidence="7">Gluconate kinase</fullName>
    </submittedName>
</protein>
<evidence type="ECO:0000256" key="2">
    <source>
        <dbReference type="ARBA" id="ARBA00022679"/>
    </source>
</evidence>
<keyword evidence="2 4" id="KW-0808">Transferase</keyword>
<dbReference type="InterPro" id="IPR050406">
    <property type="entry name" value="FGGY_Carb_Kinase"/>
</dbReference>